<evidence type="ECO:0000256" key="6">
    <source>
        <dbReference type="ARBA" id="ARBA00022840"/>
    </source>
</evidence>
<keyword evidence="4 10" id="KW-0812">Transmembrane</keyword>
<dbReference type="GO" id="GO:0140359">
    <property type="term" value="F:ABC-type transporter activity"/>
    <property type="evidence" value="ECO:0007669"/>
    <property type="project" value="InterPro"/>
</dbReference>
<dbReference type="InterPro" id="IPR050173">
    <property type="entry name" value="ABC_transporter_C-like"/>
</dbReference>
<dbReference type="CDD" id="cd18580">
    <property type="entry name" value="ABC_6TM_ABCC_D2"/>
    <property type="match status" value="1"/>
</dbReference>
<dbReference type="GO" id="GO:0005524">
    <property type="term" value="F:ATP binding"/>
    <property type="evidence" value="ECO:0007669"/>
    <property type="project" value="UniProtKB-KW"/>
</dbReference>
<evidence type="ECO:0000256" key="5">
    <source>
        <dbReference type="ARBA" id="ARBA00022741"/>
    </source>
</evidence>
<comment type="caution">
    <text evidence="13">The sequence shown here is derived from an EMBL/GenBank/DDBJ whole genome shotgun (WGS) entry which is preliminary data.</text>
</comment>
<feature type="transmembrane region" description="Helical" evidence="10">
    <location>
        <begin position="788"/>
        <end position="815"/>
    </location>
</feature>
<feature type="transmembrane region" description="Helical" evidence="10">
    <location>
        <begin position="867"/>
        <end position="893"/>
    </location>
</feature>
<dbReference type="CDD" id="cd03244">
    <property type="entry name" value="ABCC_MRP_domain2"/>
    <property type="match status" value="1"/>
</dbReference>
<evidence type="ECO:0000256" key="4">
    <source>
        <dbReference type="ARBA" id="ARBA00022692"/>
    </source>
</evidence>
<dbReference type="FunFam" id="3.40.50.300:FF:000163">
    <property type="entry name" value="Multidrug resistance-associated protein member 4"/>
    <property type="match status" value="1"/>
</dbReference>
<dbReference type="GO" id="GO:0016887">
    <property type="term" value="F:ATP hydrolysis activity"/>
    <property type="evidence" value="ECO:0007669"/>
    <property type="project" value="InterPro"/>
</dbReference>
<evidence type="ECO:0000313" key="14">
    <source>
        <dbReference type="Proteomes" id="UP001485043"/>
    </source>
</evidence>
<dbReference type="SUPFAM" id="SSF90123">
    <property type="entry name" value="ABC transporter transmembrane region"/>
    <property type="match status" value="2"/>
</dbReference>
<keyword evidence="8 10" id="KW-0472">Membrane</keyword>
<dbReference type="PANTHER" id="PTHR24223:SF453">
    <property type="entry name" value="ABC TRANSPORTER"/>
    <property type="match status" value="1"/>
</dbReference>
<dbReference type="InterPro" id="IPR027417">
    <property type="entry name" value="P-loop_NTPase"/>
</dbReference>
<feature type="region of interest" description="Disordered" evidence="9">
    <location>
        <begin position="1"/>
        <end position="22"/>
    </location>
</feature>
<feature type="transmembrane region" description="Helical" evidence="10">
    <location>
        <begin position="978"/>
        <end position="995"/>
    </location>
</feature>
<evidence type="ECO:0000256" key="9">
    <source>
        <dbReference type="SAM" id="MobiDB-lite"/>
    </source>
</evidence>
<evidence type="ECO:0000259" key="11">
    <source>
        <dbReference type="PROSITE" id="PS50893"/>
    </source>
</evidence>
<evidence type="ECO:0000256" key="8">
    <source>
        <dbReference type="ARBA" id="ARBA00023136"/>
    </source>
</evidence>
<dbReference type="CDD" id="cd03250">
    <property type="entry name" value="ABCC_MRP_domain1"/>
    <property type="match status" value="1"/>
</dbReference>
<dbReference type="PANTHER" id="PTHR24223">
    <property type="entry name" value="ATP-BINDING CASSETTE SUB-FAMILY C"/>
    <property type="match status" value="1"/>
</dbReference>
<feature type="transmembrane region" description="Helical" evidence="10">
    <location>
        <begin position="288"/>
        <end position="306"/>
    </location>
</feature>
<keyword evidence="14" id="KW-1185">Reference proteome</keyword>
<evidence type="ECO:0000256" key="10">
    <source>
        <dbReference type="SAM" id="Phobius"/>
    </source>
</evidence>
<comment type="similarity">
    <text evidence="2">Belongs to the ABC transporter superfamily. ABCC family. Conjugate transporter (TC 3.A.1.208) subfamily.</text>
</comment>
<accession>A0AAW1TDZ0</accession>
<sequence>MPSLDQSASHVPLLDHEQQQPTTRWRQFVSQLRLGNAENKEFPQPQHLQQSAGEVQEGMALQTGRWCPEEEAGWLSWLYLGFISSLVKKGYSKPLRQEDLWALPQAEEAASQCPRFGKALASTVDPIAAPHGSIASALIKVHWQRFCFVTLLELGSSLSMLLNPFLLQQLLLELEQGARTGIGVSLAFALAANSLMECLFDHHFWFAVQRLELRAKAQLIDTIYSKSLRITSATKGSMGVGAIVNLQSNDAAKIWKLISSLNAIWNSPLQILIIIGLLVRIVTFWPALAGFAATCAMVPLSAWIYSKLEDIRENLMECTDARVKAISEALNGIKAIKLYAWEAPWSERIAGLREQELVQIKRAALLSIGESLLWMAGPIVVSLTSLTTYTILGHPLTAAVAFPALALFDLLSIPINHIPGVLSDLAAAKVAVTRISAFLAEPELAGRPGTSHDVLLDPDGSSISISRGTFSWEAGTEPILRGLELAIAPGQLVMVTGPVGSGKTSLLAAMLGELPGRQAQVSLRGSIAYTAQDPWVCHATLKDNILMGRDQDEKRYQFALEACALQADLAQLPAGDLSEIGEKGINLSGGQKHRVALARACYAAADINLLDDPLSAVDAHVAQHIFEMAICSLLGSSTRVLVTHQQQFLPAADVIFIVNEGQITDCGSYHELEAKGVEFKQFGLHRDGSGDASTHYDGTAAPDRSVPATYPGVDGKMIEEEERTIGRVDNSVYYTYFAHWSRHFWLPALAICICIFAQLDVVAQNWWLSWWAEAGALARGASDQSFRYLFIYAIFGIVAIALWVVQEYTLILGGLNASRKLHARLLERVMRLPMSFFDSQPSGRLLNRFTKDTEAVDTEILPMVTEVLACGAMVMGSVLTVIVITPWMAFLFIPLVPAYEYVRRHFVMAAREVKRLDSLAASPIFSNFDETLQGLVTVRAFRQEKRFLERNRKLIDASNRCVICEPALDIWMSLRLDIIGIVGVLATAIAVVMLLKDSPGLAGLAMTSALGMASVIQWLVRQATMLEVHINSVERIIEYTTRFEPEAPAVIEGHRPPQDWPQEGRIDFQNIVVRYRPGLPPVIKGLTFCIEPQEKVGVDLRSRLALIPQDPVIFSGSVRDNLDPFAMTGGDGPIWQALEQASTAAAIRDLPGGLDAELTEGGGNLSAGQRQLLCMARALLRKPRILVLDEATSNVDNYTDEVVQATVRRTFKDCTVLTIAHRLHTIIDADRILVLDAGQIKEFDSPGTLLKDSGSAFHQLASRHPH</sequence>
<dbReference type="InterPro" id="IPR011527">
    <property type="entry name" value="ABC1_TM_dom"/>
</dbReference>
<feature type="domain" description="ABC transmembrane type-1" evidence="12">
    <location>
        <begin position="748"/>
        <end position="1027"/>
    </location>
</feature>
<dbReference type="GO" id="GO:0016020">
    <property type="term" value="C:membrane"/>
    <property type="evidence" value="ECO:0007669"/>
    <property type="project" value="UniProtKB-SubCell"/>
</dbReference>
<keyword evidence="5" id="KW-0547">Nucleotide-binding</keyword>
<dbReference type="Proteomes" id="UP001485043">
    <property type="component" value="Unassembled WGS sequence"/>
</dbReference>
<dbReference type="Pfam" id="PF00005">
    <property type="entry name" value="ABC_tran"/>
    <property type="match status" value="2"/>
</dbReference>
<keyword evidence="3" id="KW-0813">Transport</keyword>
<dbReference type="SMART" id="SM00382">
    <property type="entry name" value="AAA"/>
    <property type="match status" value="2"/>
</dbReference>
<dbReference type="SUPFAM" id="SSF52540">
    <property type="entry name" value="P-loop containing nucleoside triphosphate hydrolases"/>
    <property type="match status" value="2"/>
</dbReference>
<feature type="domain" description="ABC transporter" evidence="11">
    <location>
        <begin position="463"/>
        <end position="685"/>
    </location>
</feature>
<dbReference type="FunFam" id="1.20.1560.10:FF:000003">
    <property type="entry name" value="ABC transporter C family member 10"/>
    <property type="match status" value="1"/>
</dbReference>
<organism evidence="13 14">
    <name type="scientific">Apatococcus fuscideae</name>
    <dbReference type="NCBI Taxonomy" id="2026836"/>
    <lineage>
        <taxon>Eukaryota</taxon>
        <taxon>Viridiplantae</taxon>
        <taxon>Chlorophyta</taxon>
        <taxon>core chlorophytes</taxon>
        <taxon>Trebouxiophyceae</taxon>
        <taxon>Chlorellales</taxon>
        <taxon>Chlorellaceae</taxon>
        <taxon>Apatococcus</taxon>
    </lineage>
</organism>
<keyword evidence="7 10" id="KW-1133">Transmembrane helix</keyword>
<evidence type="ECO:0000256" key="3">
    <source>
        <dbReference type="ARBA" id="ARBA00022448"/>
    </source>
</evidence>
<proteinExistence type="inferred from homology"/>
<feature type="domain" description="ABC transmembrane type-1" evidence="12">
    <location>
        <begin position="148"/>
        <end position="427"/>
    </location>
</feature>
<dbReference type="InterPro" id="IPR036640">
    <property type="entry name" value="ABC1_TM_sf"/>
</dbReference>
<dbReference type="AlphaFoldDB" id="A0AAW1TDZ0"/>
<dbReference type="Pfam" id="PF00664">
    <property type="entry name" value="ABC_membrane"/>
    <property type="match status" value="2"/>
</dbReference>
<feature type="transmembrane region" description="Helical" evidence="10">
    <location>
        <begin position="363"/>
        <end position="383"/>
    </location>
</feature>
<dbReference type="InterPro" id="IPR003593">
    <property type="entry name" value="AAA+_ATPase"/>
</dbReference>
<dbReference type="PROSITE" id="PS50893">
    <property type="entry name" value="ABC_TRANSPORTER_2"/>
    <property type="match status" value="2"/>
</dbReference>
<evidence type="ECO:0000256" key="1">
    <source>
        <dbReference type="ARBA" id="ARBA00004141"/>
    </source>
</evidence>
<feature type="domain" description="ABC transporter" evidence="11">
    <location>
        <begin position="1005"/>
        <end position="1262"/>
    </location>
</feature>
<dbReference type="InterPro" id="IPR044726">
    <property type="entry name" value="ABCC_6TM_D2"/>
</dbReference>
<evidence type="ECO:0000313" key="13">
    <source>
        <dbReference type="EMBL" id="KAK9866807.1"/>
    </source>
</evidence>
<evidence type="ECO:0000259" key="12">
    <source>
        <dbReference type="PROSITE" id="PS50929"/>
    </source>
</evidence>
<dbReference type="PROSITE" id="PS00211">
    <property type="entry name" value="ABC_TRANSPORTER_1"/>
    <property type="match status" value="1"/>
</dbReference>
<feature type="transmembrane region" description="Helical" evidence="10">
    <location>
        <begin position="744"/>
        <end position="768"/>
    </location>
</feature>
<evidence type="ECO:0000256" key="2">
    <source>
        <dbReference type="ARBA" id="ARBA00009726"/>
    </source>
</evidence>
<dbReference type="Gene3D" id="3.40.50.300">
    <property type="entry name" value="P-loop containing nucleotide triphosphate hydrolases"/>
    <property type="match status" value="3"/>
</dbReference>
<dbReference type="Gene3D" id="1.20.1560.10">
    <property type="entry name" value="ABC transporter type 1, transmembrane domain"/>
    <property type="match status" value="2"/>
</dbReference>
<dbReference type="InterPro" id="IPR017871">
    <property type="entry name" value="ABC_transporter-like_CS"/>
</dbReference>
<gene>
    <name evidence="13" type="ORF">WJX84_009174</name>
</gene>
<dbReference type="FunFam" id="3.40.50.300:FF:000997">
    <property type="entry name" value="Multidrug resistance-associated protein 1"/>
    <property type="match status" value="1"/>
</dbReference>
<evidence type="ECO:0000256" key="7">
    <source>
        <dbReference type="ARBA" id="ARBA00022989"/>
    </source>
</evidence>
<reference evidence="13 14" key="1">
    <citation type="journal article" date="2024" name="Nat. Commun.">
        <title>Phylogenomics reveals the evolutionary origins of lichenization in chlorophyte algae.</title>
        <authorList>
            <person name="Puginier C."/>
            <person name="Libourel C."/>
            <person name="Otte J."/>
            <person name="Skaloud P."/>
            <person name="Haon M."/>
            <person name="Grisel S."/>
            <person name="Petersen M."/>
            <person name="Berrin J.G."/>
            <person name="Delaux P.M."/>
            <person name="Dal Grande F."/>
            <person name="Keller J."/>
        </authorList>
    </citation>
    <scope>NUCLEOTIDE SEQUENCE [LARGE SCALE GENOMIC DNA]</scope>
    <source>
        <strain evidence="13 14">SAG 2523</strain>
    </source>
</reference>
<dbReference type="EMBL" id="JALJOV010000132">
    <property type="protein sequence ID" value="KAK9866807.1"/>
    <property type="molecule type" value="Genomic_DNA"/>
</dbReference>
<dbReference type="InterPro" id="IPR003439">
    <property type="entry name" value="ABC_transporter-like_ATP-bd"/>
</dbReference>
<dbReference type="InterPro" id="IPR044746">
    <property type="entry name" value="ABCC_6TM_D1"/>
</dbReference>
<dbReference type="CDD" id="cd18579">
    <property type="entry name" value="ABC_6TM_ABCC_D1"/>
    <property type="match status" value="1"/>
</dbReference>
<comment type="subcellular location">
    <subcellularLocation>
        <location evidence="1">Membrane</location>
        <topology evidence="1">Multi-pass membrane protein</topology>
    </subcellularLocation>
</comment>
<keyword evidence="6" id="KW-0067">ATP-binding</keyword>
<protein>
    <submittedName>
        <fullName evidence="13">Uncharacterized protein</fullName>
    </submittedName>
</protein>
<dbReference type="FunFam" id="1.20.1560.10:FF:000010">
    <property type="entry name" value="Multidrug resistance-associated ABC transporter"/>
    <property type="match status" value="1"/>
</dbReference>
<dbReference type="PROSITE" id="PS50929">
    <property type="entry name" value="ABC_TM1F"/>
    <property type="match status" value="2"/>
</dbReference>
<name>A0AAW1TDZ0_9CHLO</name>